<organism evidence="1">
    <name type="scientific">Pyrococcus furiosus</name>
    <dbReference type="NCBI Taxonomy" id="2261"/>
    <lineage>
        <taxon>Archaea</taxon>
        <taxon>Methanobacteriati</taxon>
        <taxon>Methanobacteriota</taxon>
        <taxon>Thermococci</taxon>
        <taxon>Thermococcales</taxon>
        <taxon>Thermococcaceae</taxon>
        <taxon>Pyrococcus</taxon>
    </lineage>
</organism>
<accession>Q9UWP8</accession>
<name>Q9UWP8_9EURY</name>
<sequence length="64" mass="7383">MEVKEMVELLVKSKVKEFVSSIDKDMRVSPEFYEALEAEVKALIEKAVKRAQAEGRKTLYARHV</sequence>
<dbReference type="GO" id="GO:0046982">
    <property type="term" value="F:protein heterodimerization activity"/>
    <property type="evidence" value="ECO:0007669"/>
    <property type="project" value="InterPro"/>
</dbReference>
<evidence type="ECO:0000313" key="1">
    <source>
        <dbReference type="EMBL" id="AAF03226.1"/>
    </source>
</evidence>
<reference evidence="1" key="1">
    <citation type="journal article" date="1999" name="Science">
        <title>Anaerobic microbes: oxygen detoxification without superoxide dismutase.</title>
        <authorList>
            <person name="Jenney F.E."/>
            <person name="Verhagen M.F.J.M."/>
            <person name="Cui X."/>
            <person name="Adams M.W.W."/>
        </authorList>
    </citation>
    <scope>NUCLEOTIDE SEQUENCE</scope>
</reference>
<dbReference type="InterPro" id="IPR009072">
    <property type="entry name" value="Histone-fold"/>
</dbReference>
<dbReference type="PIR" id="T44568">
    <property type="entry name" value="T44568"/>
</dbReference>
<dbReference type="EMBL" id="AF156097">
    <property type="protein sequence ID" value="AAF03226.1"/>
    <property type="molecule type" value="Genomic_DNA"/>
</dbReference>
<proteinExistence type="predicted"/>
<protein>
    <submittedName>
        <fullName evidence="1">ORF6</fullName>
    </submittedName>
</protein>
<dbReference type="AlphaFoldDB" id="Q9UWP8"/>
<dbReference type="SUPFAM" id="SSF47113">
    <property type="entry name" value="Histone-fold"/>
    <property type="match status" value="1"/>
</dbReference>